<protein>
    <submittedName>
        <fullName evidence="5">ANK_REP_REGION domain-containing protein</fullName>
    </submittedName>
</protein>
<dbReference type="InterPro" id="IPR036770">
    <property type="entry name" value="Ankyrin_rpt-contain_sf"/>
</dbReference>
<sequence>MNKSSSTECSSSFAANRKLSLPAQLDTSISFPTLQMTFFQVDTPSSAPPNFPSSEVVDEESEKVEKPTSPRQRRFHGWRRLRLPPKILISTSTATTTSRKQSRCLGVGVAPQLVQSLTSLHSGLPPPPPSPPLPHPPASTPLDLFQCLRTSKSSEVLSKRSASSDPEIAQDLPSLIKSNLCTYFLSACRAGRLQEVQQALDAGVAPTTVDPVSGKSGLHQAAKFGRLNVVQYLIESAPRELLDLQDFEKKQTALHKAAACHRRRVCESLIRAGASAVCQDVNGDTPRILALRASDKKLAHTLQIEELMQMIKRSNEEFQPSAKVTPSTPPLPHTP</sequence>
<feature type="repeat" description="ANK" evidence="3">
    <location>
        <begin position="213"/>
        <end position="235"/>
    </location>
</feature>
<feature type="compositionally biased region" description="Pro residues" evidence="4">
    <location>
        <begin position="124"/>
        <end position="139"/>
    </location>
</feature>
<dbReference type="PROSITE" id="PS50297">
    <property type="entry name" value="ANK_REP_REGION"/>
    <property type="match status" value="1"/>
</dbReference>
<dbReference type="GO" id="GO:0004842">
    <property type="term" value="F:ubiquitin-protein transferase activity"/>
    <property type="evidence" value="ECO:0007669"/>
    <property type="project" value="TreeGrafter"/>
</dbReference>
<reference evidence="5" key="1">
    <citation type="submission" date="2019-11" db="UniProtKB">
        <authorList>
            <consortium name="WormBaseParasite"/>
        </authorList>
    </citation>
    <scope>IDENTIFICATION</scope>
</reference>
<accession>A0A5K3FYJ1</accession>
<dbReference type="GO" id="GO:0031436">
    <property type="term" value="C:BRCA1-BARD1 complex"/>
    <property type="evidence" value="ECO:0007669"/>
    <property type="project" value="TreeGrafter"/>
</dbReference>
<dbReference type="InterPro" id="IPR002110">
    <property type="entry name" value="Ankyrin_rpt"/>
</dbReference>
<dbReference type="PANTHER" id="PTHR24171">
    <property type="entry name" value="ANKYRIN REPEAT DOMAIN-CONTAINING PROTEIN 39-RELATED"/>
    <property type="match status" value="1"/>
</dbReference>
<evidence type="ECO:0000256" key="3">
    <source>
        <dbReference type="PROSITE-ProRule" id="PRU00023"/>
    </source>
</evidence>
<keyword evidence="2 3" id="KW-0040">ANK repeat</keyword>
<evidence type="ECO:0000256" key="4">
    <source>
        <dbReference type="SAM" id="MobiDB-lite"/>
    </source>
</evidence>
<name>A0A5K3FYJ1_MESCO</name>
<dbReference type="PANTHER" id="PTHR24171:SF8">
    <property type="entry name" value="BRCA1-ASSOCIATED RING DOMAIN PROTEIN 1"/>
    <property type="match status" value="1"/>
</dbReference>
<feature type="region of interest" description="Disordered" evidence="4">
    <location>
        <begin position="316"/>
        <end position="335"/>
    </location>
</feature>
<dbReference type="AlphaFoldDB" id="A0A5K3FYJ1"/>
<feature type="region of interest" description="Disordered" evidence="4">
    <location>
        <begin position="118"/>
        <end position="142"/>
    </location>
</feature>
<evidence type="ECO:0000256" key="1">
    <source>
        <dbReference type="ARBA" id="ARBA00022737"/>
    </source>
</evidence>
<dbReference type="SMART" id="SM00248">
    <property type="entry name" value="ANK"/>
    <property type="match status" value="3"/>
</dbReference>
<dbReference type="SUPFAM" id="SSF48403">
    <property type="entry name" value="Ankyrin repeat"/>
    <property type="match status" value="1"/>
</dbReference>
<dbReference type="Pfam" id="PF12796">
    <property type="entry name" value="Ank_2"/>
    <property type="match status" value="1"/>
</dbReference>
<evidence type="ECO:0000256" key="2">
    <source>
        <dbReference type="ARBA" id="ARBA00023043"/>
    </source>
</evidence>
<proteinExistence type="predicted"/>
<organism evidence="5">
    <name type="scientific">Mesocestoides corti</name>
    <name type="common">Flatworm</name>
    <dbReference type="NCBI Taxonomy" id="53468"/>
    <lineage>
        <taxon>Eukaryota</taxon>
        <taxon>Metazoa</taxon>
        <taxon>Spiralia</taxon>
        <taxon>Lophotrochozoa</taxon>
        <taxon>Platyhelminthes</taxon>
        <taxon>Cestoda</taxon>
        <taxon>Eucestoda</taxon>
        <taxon>Cyclophyllidea</taxon>
        <taxon>Mesocestoididae</taxon>
        <taxon>Mesocestoides</taxon>
    </lineage>
</organism>
<dbReference type="PROSITE" id="PS50088">
    <property type="entry name" value="ANK_REPEAT"/>
    <property type="match status" value="1"/>
</dbReference>
<feature type="region of interest" description="Disordered" evidence="4">
    <location>
        <begin position="43"/>
        <end position="74"/>
    </location>
</feature>
<dbReference type="GO" id="GO:0085020">
    <property type="term" value="P:protein K6-linked ubiquitination"/>
    <property type="evidence" value="ECO:0007669"/>
    <property type="project" value="TreeGrafter"/>
</dbReference>
<dbReference type="WBParaSite" id="MCU_011212-RA">
    <property type="protein sequence ID" value="MCU_011212-RA"/>
    <property type="gene ID" value="MCU_011212"/>
</dbReference>
<keyword evidence="1" id="KW-0677">Repeat</keyword>
<dbReference type="Gene3D" id="1.25.40.20">
    <property type="entry name" value="Ankyrin repeat-containing domain"/>
    <property type="match status" value="1"/>
</dbReference>
<evidence type="ECO:0000313" key="5">
    <source>
        <dbReference type="WBParaSite" id="MCU_011212-RA"/>
    </source>
</evidence>
<dbReference type="GO" id="GO:0070531">
    <property type="term" value="C:BRCA1-A complex"/>
    <property type="evidence" value="ECO:0007669"/>
    <property type="project" value="TreeGrafter"/>
</dbReference>